<keyword evidence="1" id="KW-0175">Coiled coil</keyword>
<evidence type="ECO:0000256" key="2">
    <source>
        <dbReference type="SAM" id="MobiDB-lite"/>
    </source>
</evidence>
<organism evidence="3 4">
    <name type="scientific">Cyclostephanos tholiformis</name>
    <dbReference type="NCBI Taxonomy" id="382380"/>
    <lineage>
        <taxon>Eukaryota</taxon>
        <taxon>Sar</taxon>
        <taxon>Stramenopiles</taxon>
        <taxon>Ochrophyta</taxon>
        <taxon>Bacillariophyta</taxon>
        <taxon>Coscinodiscophyceae</taxon>
        <taxon>Thalassiosirophycidae</taxon>
        <taxon>Stephanodiscales</taxon>
        <taxon>Stephanodiscaceae</taxon>
        <taxon>Cyclostephanos</taxon>
    </lineage>
</organism>
<comment type="caution">
    <text evidence="3">The sequence shown here is derived from an EMBL/GenBank/DDBJ whole genome shotgun (WGS) entry which is preliminary data.</text>
</comment>
<accession>A0ABD3RE07</accession>
<feature type="coiled-coil region" evidence="1">
    <location>
        <begin position="235"/>
        <end position="372"/>
    </location>
</feature>
<evidence type="ECO:0000313" key="4">
    <source>
        <dbReference type="Proteomes" id="UP001530377"/>
    </source>
</evidence>
<feature type="compositionally biased region" description="Low complexity" evidence="2">
    <location>
        <begin position="574"/>
        <end position="583"/>
    </location>
</feature>
<evidence type="ECO:0000256" key="1">
    <source>
        <dbReference type="SAM" id="Coils"/>
    </source>
</evidence>
<protein>
    <submittedName>
        <fullName evidence="3">Uncharacterized protein</fullName>
    </submittedName>
</protein>
<name>A0ABD3RE07_9STRA</name>
<feature type="region of interest" description="Disordered" evidence="2">
    <location>
        <begin position="56"/>
        <end position="92"/>
    </location>
</feature>
<feature type="region of interest" description="Disordered" evidence="2">
    <location>
        <begin position="518"/>
        <end position="600"/>
    </location>
</feature>
<dbReference type="InterPro" id="IPR039604">
    <property type="entry name" value="Bfr1"/>
</dbReference>
<dbReference type="EMBL" id="JALLPB020000275">
    <property type="protein sequence ID" value="KAL3811189.1"/>
    <property type="molecule type" value="Genomic_DNA"/>
</dbReference>
<evidence type="ECO:0000313" key="3">
    <source>
        <dbReference type="EMBL" id="KAL3811189.1"/>
    </source>
</evidence>
<feature type="compositionally biased region" description="Basic and acidic residues" evidence="2">
    <location>
        <begin position="527"/>
        <end position="537"/>
    </location>
</feature>
<dbReference type="PANTHER" id="PTHR31027">
    <property type="entry name" value="NUCLEAR SEGREGATION PROTEIN BFR1"/>
    <property type="match status" value="1"/>
</dbReference>
<reference evidence="3 4" key="1">
    <citation type="submission" date="2024-10" db="EMBL/GenBank/DDBJ databases">
        <title>Updated reference genomes for cyclostephanoid diatoms.</title>
        <authorList>
            <person name="Roberts W.R."/>
            <person name="Alverson A.J."/>
        </authorList>
    </citation>
    <scope>NUCLEOTIDE SEQUENCE [LARGE SCALE GENOMIC DNA]</scope>
    <source>
        <strain evidence="3 4">AJA228-03</strain>
    </source>
</reference>
<dbReference type="PANTHER" id="PTHR31027:SF2">
    <property type="entry name" value="LEBERCILIN DOMAIN-CONTAINING PROTEIN"/>
    <property type="match status" value="1"/>
</dbReference>
<gene>
    <name evidence="3" type="ORF">ACHAXA_002753</name>
</gene>
<feature type="non-terminal residue" evidence="3">
    <location>
        <position position="1"/>
    </location>
</feature>
<sequence length="600" mass="66049">PCRLTSPTAHSLPTLCGIAAGYNWKAIAMAETVEATSEAAPPQDQKASVVVVVDDETSPPENDAGGDGQAGNGNKKGKKADGKRGGTKEQVPIEELYDLSKPIKRIERPSKEDHEAEIAAIESAVDAIRAESRSIQSKIDTATGKGGKEAKGAPSGLGRERDVLNKLKNRKGLMIEQKRQIRTRLEIVKADADKLIGQAKTARSGMKFSTVPEIEKEVARLQRKQETSSMSLADEKRLIKEIEALQASKRTAEELQSKQGSLDSIKEDRKTIQADLAAKDKEIDSIQKEIDAQIKIVKDLTEKQSSHRGEIDELIKQRDVLKSRLDEKFKEKNLLKAQFHEKTNEWYQNQRAIKAQRQLEFEKEKKRRDEEREAWLKKKEEEELAKTPYEEEMTLCDYLADYLAKMYLGNTEEEIAKRAKAAEEKAKADVVAVKDDPFAGFKAVGKKDEDEIVYFGKGKGEKKSKSKPKKAVKPVAFSINLDLFDQFGMIGLVPPTSLDAVSASVNELRSRKIWYSQQPRGSVPTARDIRKANEEAAAKAPGGSNGKPAKGGNNSGRKKDNFDISSDPDFVPLGSGASGASSGNATWGQKAEEDVITASS</sequence>
<keyword evidence="4" id="KW-1185">Reference proteome</keyword>
<feature type="region of interest" description="Disordered" evidence="2">
    <location>
        <begin position="139"/>
        <end position="159"/>
    </location>
</feature>
<proteinExistence type="predicted"/>
<dbReference type="AlphaFoldDB" id="A0ABD3RE07"/>
<dbReference type="Proteomes" id="UP001530377">
    <property type="component" value="Unassembled WGS sequence"/>
</dbReference>